<dbReference type="Proteomes" id="UP000692954">
    <property type="component" value="Unassembled WGS sequence"/>
</dbReference>
<reference evidence="4" key="1">
    <citation type="submission" date="2021-01" db="EMBL/GenBank/DDBJ databases">
        <authorList>
            <consortium name="Genoscope - CEA"/>
            <person name="William W."/>
        </authorList>
    </citation>
    <scope>NUCLEOTIDE SEQUENCE</scope>
</reference>
<proteinExistence type="predicted"/>
<dbReference type="PANTHER" id="PTHR24161:SF85">
    <property type="entry name" value="PALMITOYLTRANSFERASE HIP14"/>
    <property type="match status" value="1"/>
</dbReference>
<dbReference type="InterPro" id="IPR002110">
    <property type="entry name" value="Ankyrin_rpt"/>
</dbReference>
<dbReference type="AlphaFoldDB" id="A0A8S1NB10"/>
<evidence type="ECO:0000313" key="5">
    <source>
        <dbReference type="Proteomes" id="UP000692954"/>
    </source>
</evidence>
<evidence type="ECO:0000256" key="3">
    <source>
        <dbReference type="PROSITE-ProRule" id="PRU00023"/>
    </source>
</evidence>
<dbReference type="EMBL" id="CAJJDN010000050">
    <property type="protein sequence ID" value="CAD8086743.1"/>
    <property type="molecule type" value="Genomic_DNA"/>
</dbReference>
<dbReference type="OrthoDB" id="432205at2759"/>
<accession>A0A8S1NB10</accession>
<evidence type="ECO:0000313" key="4">
    <source>
        <dbReference type="EMBL" id="CAD8086743.1"/>
    </source>
</evidence>
<evidence type="ECO:0000256" key="2">
    <source>
        <dbReference type="ARBA" id="ARBA00023043"/>
    </source>
</evidence>
<keyword evidence="2 3" id="KW-0040">ANK repeat</keyword>
<comment type="caution">
    <text evidence="4">The sequence shown here is derived from an EMBL/GenBank/DDBJ whole genome shotgun (WGS) entry which is preliminary data.</text>
</comment>
<dbReference type="SMART" id="SM00248">
    <property type="entry name" value="ANK"/>
    <property type="match status" value="3"/>
</dbReference>
<feature type="repeat" description="ANK" evidence="3">
    <location>
        <begin position="74"/>
        <end position="106"/>
    </location>
</feature>
<protein>
    <submittedName>
        <fullName evidence="4">Uncharacterized protein</fullName>
    </submittedName>
</protein>
<evidence type="ECO:0000256" key="1">
    <source>
        <dbReference type="ARBA" id="ARBA00022737"/>
    </source>
</evidence>
<keyword evidence="5" id="KW-1185">Reference proteome</keyword>
<keyword evidence="1" id="KW-0677">Repeat</keyword>
<dbReference type="PANTHER" id="PTHR24161">
    <property type="entry name" value="ANK_REP_REGION DOMAIN-CONTAINING PROTEIN-RELATED"/>
    <property type="match status" value="1"/>
</dbReference>
<organism evidence="4 5">
    <name type="scientific">Paramecium sonneborni</name>
    <dbReference type="NCBI Taxonomy" id="65129"/>
    <lineage>
        <taxon>Eukaryota</taxon>
        <taxon>Sar</taxon>
        <taxon>Alveolata</taxon>
        <taxon>Ciliophora</taxon>
        <taxon>Intramacronucleata</taxon>
        <taxon>Oligohymenophorea</taxon>
        <taxon>Peniculida</taxon>
        <taxon>Parameciidae</taxon>
        <taxon>Paramecium</taxon>
    </lineage>
</organism>
<dbReference type="PROSITE" id="PS50088">
    <property type="entry name" value="ANK_REPEAT"/>
    <property type="match status" value="1"/>
</dbReference>
<gene>
    <name evidence="4" type="ORF">PSON_ATCC_30995.1.T0500167</name>
</gene>
<sequence>MGATQAQKLLQKAIETDNIENTKQVLKEFPELLNTILYPAGNITPLARTSWRGCLDMVMLLCEGGANPDIPDKDGLTPLMWAAKRDHANICCTLLRFHADISKRSREGFTALDYAILLGNYDSAYIIYEFDKLIQESSSYELIRTIKQWRYVNYEVFLQSLQQSIMPQNVGDFTTKPIGRIYNDPVVDPRESWKDMLKRIMKFDPPPICERSELPQHLQPQNRLLGRLNSYIYGMNPMPIEGNSMEMQIPETNNEFV</sequence>
<name>A0A8S1NB10_9CILI</name>
<dbReference type="Pfam" id="PF12796">
    <property type="entry name" value="Ank_2"/>
    <property type="match status" value="1"/>
</dbReference>